<evidence type="ECO:0000313" key="6">
    <source>
        <dbReference type="EMBL" id="CAD1583316.1"/>
    </source>
</evidence>
<evidence type="ECO:0000256" key="5">
    <source>
        <dbReference type="ARBA" id="ARBA00023136"/>
    </source>
</evidence>
<name>A0A6V7M5X2_9HYME</name>
<evidence type="ECO:0000256" key="3">
    <source>
        <dbReference type="ARBA" id="ARBA00022692"/>
    </source>
</evidence>
<accession>A0A6V7M5X2</accession>
<dbReference type="InterPro" id="IPR013604">
    <property type="entry name" value="7TM_chemorcpt"/>
</dbReference>
<keyword evidence="5" id="KW-0472">Membrane</keyword>
<dbReference type="GO" id="GO:0005886">
    <property type="term" value="C:plasma membrane"/>
    <property type="evidence" value="ECO:0007669"/>
    <property type="project" value="UniProtKB-SubCell"/>
</dbReference>
<keyword evidence="2" id="KW-1003">Cell membrane</keyword>
<sequence length="60" mass="6941">MNEMVDTIDQFVTHHGFSSKFKSQMTLFSMELMHQNVDFSACGVFSFNDRLLYSVRGTLN</sequence>
<dbReference type="EMBL" id="CADCXW020000348">
    <property type="protein sequence ID" value="CAD1583316.1"/>
    <property type="molecule type" value="Genomic_DNA"/>
</dbReference>
<dbReference type="AlphaFoldDB" id="A0A6V7M5X2"/>
<comment type="subcellular location">
    <subcellularLocation>
        <location evidence="1">Cell membrane</location>
        <topology evidence="1">Multi-pass membrane protein</topology>
    </subcellularLocation>
</comment>
<dbReference type="GO" id="GO:0050909">
    <property type="term" value="P:sensory perception of taste"/>
    <property type="evidence" value="ECO:0007669"/>
    <property type="project" value="InterPro"/>
</dbReference>
<keyword evidence="3" id="KW-0812">Transmembrane</keyword>
<dbReference type="Pfam" id="PF08395">
    <property type="entry name" value="7tm_7"/>
    <property type="match status" value="1"/>
</dbReference>
<keyword evidence="4" id="KW-1133">Transmembrane helix</keyword>
<gene>
    <name evidence="6" type="ORF">BBRV_LOCUS123535</name>
</gene>
<evidence type="ECO:0000256" key="4">
    <source>
        <dbReference type="ARBA" id="ARBA00022989"/>
    </source>
</evidence>
<evidence type="ECO:0000256" key="2">
    <source>
        <dbReference type="ARBA" id="ARBA00022475"/>
    </source>
</evidence>
<protein>
    <submittedName>
        <fullName evidence="6">Uncharacterized protein</fullName>
    </submittedName>
</protein>
<reference evidence="6" key="1">
    <citation type="submission" date="2020-07" db="EMBL/GenBank/DDBJ databases">
        <authorList>
            <person name="Ferguson B K."/>
        </authorList>
    </citation>
    <scope>NUCLEOTIDE SEQUENCE</scope>
    <source>
        <strain evidence="6">L06</strain>
    </source>
</reference>
<organism evidence="6">
    <name type="scientific">Bracon brevicornis</name>
    <dbReference type="NCBI Taxonomy" id="1563983"/>
    <lineage>
        <taxon>Eukaryota</taxon>
        <taxon>Metazoa</taxon>
        <taxon>Ecdysozoa</taxon>
        <taxon>Arthropoda</taxon>
        <taxon>Hexapoda</taxon>
        <taxon>Insecta</taxon>
        <taxon>Pterygota</taxon>
        <taxon>Neoptera</taxon>
        <taxon>Endopterygota</taxon>
        <taxon>Hymenoptera</taxon>
        <taxon>Apocrita</taxon>
        <taxon>Ichneumonoidea</taxon>
        <taxon>Braconidae</taxon>
        <taxon>Braconinae</taxon>
        <taxon>Bracon</taxon>
    </lineage>
</organism>
<evidence type="ECO:0000256" key="1">
    <source>
        <dbReference type="ARBA" id="ARBA00004651"/>
    </source>
</evidence>
<proteinExistence type="predicted"/>